<reference evidence="1 2" key="1">
    <citation type="submission" date="2019-12" db="EMBL/GenBank/DDBJ databases">
        <title>A genome sequence resource for the geographically widespread anthracnose pathogen Colletotrichum asianum.</title>
        <authorList>
            <person name="Meng Y."/>
        </authorList>
    </citation>
    <scope>NUCLEOTIDE SEQUENCE [LARGE SCALE GENOMIC DNA]</scope>
    <source>
        <strain evidence="1 2">ICMP 18580</strain>
    </source>
</reference>
<proteinExistence type="predicted"/>
<sequence length="9" mass="1156">MLTLFYIKK</sequence>
<protein>
    <submittedName>
        <fullName evidence="1">Uncharacterized protein</fullName>
    </submittedName>
</protein>
<comment type="caution">
    <text evidence="1">The sequence shown here is derived from an EMBL/GenBank/DDBJ whole genome shotgun (WGS) entry which is preliminary data.</text>
</comment>
<dbReference type="Proteomes" id="UP000434172">
    <property type="component" value="Unassembled WGS sequence"/>
</dbReference>
<accession>A0A8H3WFM7</accession>
<evidence type="ECO:0000313" key="2">
    <source>
        <dbReference type="Proteomes" id="UP000434172"/>
    </source>
</evidence>
<evidence type="ECO:0000313" key="1">
    <source>
        <dbReference type="EMBL" id="KAF0325430.1"/>
    </source>
</evidence>
<keyword evidence="2" id="KW-1185">Reference proteome</keyword>
<dbReference type="EMBL" id="WOWK01000037">
    <property type="protein sequence ID" value="KAF0325430.1"/>
    <property type="molecule type" value="Genomic_DNA"/>
</dbReference>
<gene>
    <name evidence="1" type="ORF">GQ607_007464</name>
</gene>
<name>A0A8H3WFM7_9PEZI</name>
<organism evidence="1 2">
    <name type="scientific">Colletotrichum asianum</name>
    <dbReference type="NCBI Taxonomy" id="702518"/>
    <lineage>
        <taxon>Eukaryota</taxon>
        <taxon>Fungi</taxon>
        <taxon>Dikarya</taxon>
        <taxon>Ascomycota</taxon>
        <taxon>Pezizomycotina</taxon>
        <taxon>Sordariomycetes</taxon>
        <taxon>Hypocreomycetidae</taxon>
        <taxon>Glomerellales</taxon>
        <taxon>Glomerellaceae</taxon>
        <taxon>Colletotrichum</taxon>
        <taxon>Colletotrichum gloeosporioides species complex</taxon>
    </lineage>
</organism>